<dbReference type="Gene3D" id="1.20.58.340">
    <property type="entry name" value="Magnesium transport protein CorA, transmembrane region"/>
    <property type="match status" value="1"/>
</dbReference>
<keyword evidence="5 8" id="KW-0812">Transmembrane</keyword>
<dbReference type="AlphaFoldDB" id="A0A517PT59"/>
<dbReference type="Pfam" id="PF01544">
    <property type="entry name" value="CorA"/>
    <property type="match status" value="1"/>
</dbReference>
<keyword evidence="4" id="KW-1003">Cell membrane</keyword>
<evidence type="ECO:0000256" key="7">
    <source>
        <dbReference type="ARBA" id="ARBA00023136"/>
    </source>
</evidence>
<gene>
    <name evidence="9" type="primary">corA_2</name>
    <name evidence="9" type="ORF">HG66A1_43700</name>
</gene>
<comment type="similarity">
    <text evidence="2">Belongs to the CorA metal ion transporter (MIT) (TC 1.A.35) family.</text>
</comment>
<dbReference type="InterPro" id="IPR045863">
    <property type="entry name" value="CorA_TM1_TM2"/>
</dbReference>
<dbReference type="GO" id="GO:0015095">
    <property type="term" value="F:magnesium ion transmembrane transporter activity"/>
    <property type="evidence" value="ECO:0007669"/>
    <property type="project" value="TreeGrafter"/>
</dbReference>
<reference evidence="9 10" key="1">
    <citation type="submission" date="2019-02" db="EMBL/GenBank/DDBJ databases">
        <title>Deep-cultivation of Planctomycetes and their phenomic and genomic characterization uncovers novel biology.</title>
        <authorList>
            <person name="Wiegand S."/>
            <person name="Jogler M."/>
            <person name="Boedeker C."/>
            <person name="Pinto D."/>
            <person name="Vollmers J."/>
            <person name="Rivas-Marin E."/>
            <person name="Kohn T."/>
            <person name="Peeters S.H."/>
            <person name="Heuer A."/>
            <person name="Rast P."/>
            <person name="Oberbeckmann S."/>
            <person name="Bunk B."/>
            <person name="Jeske O."/>
            <person name="Meyerdierks A."/>
            <person name="Storesund J.E."/>
            <person name="Kallscheuer N."/>
            <person name="Luecker S."/>
            <person name="Lage O.M."/>
            <person name="Pohl T."/>
            <person name="Merkel B.J."/>
            <person name="Hornburger P."/>
            <person name="Mueller R.-W."/>
            <person name="Bruemmer F."/>
            <person name="Labrenz M."/>
            <person name="Spormann A.M."/>
            <person name="Op den Camp H."/>
            <person name="Overmann J."/>
            <person name="Amann R."/>
            <person name="Jetten M.S.M."/>
            <person name="Mascher T."/>
            <person name="Medema M.H."/>
            <person name="Devos D.P."/>
            <person name="Kaster A.-K."/>
            <person name="Ovreas L."/>
            <person name="Rohde M."/>
            <person name="Galperin M.Y."/>
            <person name="Jogler C."/>
        </authorList>
    </citation>
    <scope>NUCLEOTIDE SEQUENCE [LARGE SCALE GENOMIC DNA]</scope>
    <source>
        <strain evidence="9 10">HG66A1</strain>
    </source>
</reference>
<keyword evidence="10" id="KW-1185">Reference proteome</keyword>
<dbReference type="RefSeq" id="WP_145188618.1">
    <property type="nucleotide sequence ID" value="NZ_CP036266.1"/>
</dbReference>
<keyword evidence="3" id="KW-0813">Transport</keyword>
<dbReference type="InterPro" id="IPR045861">
    <property type="entry name" value="CorA_cytoplasmic_dom"/>
</dbReference>
<dbReference type="Proteomes" id="UP000320421">
    <property type="component" value="Chromosome"/>
</dbReference>
<dbReference type="PANTHER" id="PTHR46494">
    <property type="entry name" value="CORA FAMILY METAL ION TRANSPORTER (EUROFUNG)"/>
    <property type="match status" value="1"/>
</dbReference>
<evidence type="ECO:0000256" key="6">
    <source>
        <dbReference type="ARBA" id="ARBA00022989"/>
    </source>
</evidence>
<dbReference type="PANTHER" id="PTHR46494:SF1">
    <property type="entry name" value="CORA FAMILY METAL ION TRANSPORTER (EUROFUNG)"/>
    <property type="match status" value="1"/>
</dbReference>
<evidence type="ECO:0000256" key="2">
    <source>
        <dbReference type="ARBA" id="ARBA00009765"/>
    </source>
</evidence>
<dbReference type="SUPFAM" id="SSF144083">
    <property type="entry name" value="Magnesium transport protein CorA, transmembrane region"/>
    <property type="match status" value="1"/>
</dbReference>
<dbReference type="GO" id="GO:0000287">
    <property type="term" value="F:magnesium ion binding"/>
    <property type="evidence" value="ECO:0007669"/>
    <property type="project" value="TreeGrafter"/>
</dbReference>
<evidence type="ECO:0000256" key="4">
    <source>
        <dbReference type="ARBA" id="ARBA00022475"/>
    </source>
</evidence>
<evidence type="ECO:0000256" key="3">
    <source>
        <dbReference type="ARBA" id="ARBA00022448"/>
    </source>
</evidence>
<dbReference type="EMBL" id="CP036266">
    <property type="protein sequence ID" value="QDT22562.1"/>
    <property type="molecule type" value="Genomic_DNA"/>
</dbReference>
<evidence type="ECO:0000256" key="1">
    <source>
        <dbReference type="ARBA" id="ARBA00004651"/>
    </source>
</evidence>
<evidence type="ECO:0000256" key="5">
    <source>
        <dbReference type="ARBA" id="ARBA00022692"/>
    </source>
</evidence>
<dbReference type="SUPFAM" id="SSF143865">
    <property type="entry name" value="CorA soluble domain-like"/>
    <property type="match status" value="1"/>
</dbReference>
<dbReference type="Gene3D" id="3.30.460.20">
    <property type="entry name" value="CorA soluble domain-like"/>
    <property type="match status" value="1"/>
</dbReference>
<dbReference type="OrthoDB" id="9803416at2"/>
<feature type="transmembrane region" description="Helical" evidence="8">
    <location>
        <begin position="262"/>
        <end position="282"/>
    </location>
</feature>
<name>A0A517PT59_9PLAN</name>
<dbReference type="InterPro" id="IPR002523">
    <property type="entry name" value="MgTranspt_CorA/ZnTranspt_ZntB"/>
</dbReference>
<sequence length="323" mass="36257">MKIRVFGISDNSTLLPLPETTLSASWVEDDVHRWIDIEAATPQELNQLLTPFHLRPEVLAACLTPERSERFMSQKTALYMEVPTHLGWDQKEKPYVSFLCLQSTVITIHRDKLHTIEDVIRDLDGDVPLYSNNSSALLYYLLVEIGKQTVNAALRVRAESEQLDQACHENPDALDPQKIAVLRRKISHYAAVHDDHAYCAGVLQTVESAAFRFSEQSRFFGDTLQLSGLAGQIIAGTADRVNSLQRDYDALVQSRVESRLQFLTILSAVFLPLTLISGLYGMNFNDLPGMGIKSGYLIVIGIMLATAFITAGYFYLRGWFDKS</sequence>
<dbReference type="GO" id="GO:0015087">
    <property type="term" value="F:cobalt ion transmembrane transporter activity"/>
    <property type="evidence" value="ECO:0007669"/>
    <property type="project" value="TreeGrafter"/>
</dbReference>
<evidence type="ECO:0000313" key="9">
    <source>
        <dbReference type="EMBL" id="QDT22562.1"/>
    </source>
</evidence>
<dbReference type="GO" id="GO:0050897">
    <property type="term" value="F:cobalt ion binding"/>
    <property type="evidence" value="ECO:0007669"/>
    <property type="project" value="TreeGrafter"/>
</dbReference>
<dbReference type="GO" id="GO:0005886">
    <property type="term" value="C:plasma membrane"/>
    <property type="evidence" value="ECO:0007669"/>
    <property type="project" value="UniProtKB-SubCell"/>
</dbReference>
<feature type="transmembrane region" description="Helical" evidence="8">
    <location>
        <begin position="294"/>
        <end position="316"/>
    </location>
</feature>
<proteinExistence type="inferred from homology"/>
<evidence type="ECO:0000313" key="10">
    <source>
        <dbReference type="Proteomes" id="UP000320421"/>
    </source>
</evidence>
<keyword evidence="6 8" id="KW-1133">Transmembrane helix</keyword>
<organism evidence="9 10">
    <name type="scientific">Gimesia chilikensis</name>
    <dbReference type="NCBI Taxonomy" id="2605989"/>
    <lineage>
        <taxon>Bacteria</taxon>
        <taxon>Pseudomonadati</taxon>
        <taxon>Planctomycetota</taxon>
        <taxon>Planctomycetia</taxon>
        <taxon>Planctomycetales</taxon>
        <taxon>Planctomycetaceae</taxon>
        <taxon>Gimesia</taxon>
    </lineage>
</organism>
<protein>
    <submittedName>
        <fullName evidence="9">Magnesium transport protein CorA</fullName>
    </submittedName>
</protein>
<accession>A0A517PT59</accession>
<dbReference type="CDD" id="cd12821">
    <property type="entry name" value="EcCorA_ZntB-like"/>
    <property type="match status" value="1"/>
</dbReference>
<comment type="subcellular location">
    <subcellularLocation>
        <location evidence="1">Cell membrane</location>
        <topology evidence="1">Multi-pass membrane protein</topology>
    </subcellularLocation>
</comment>
<evidence type="ECO:0000256" key="8">
    <source>
        <dbReference type="SAM" id="Phobius"/>
    </source>
</evidence>
<keyword evidence="7 8" id="KW-0472">Membrane</keyword>